<feature type="domain" description="Major facilitator superfamily (MFS) profile" evidence="7">
    <location>
        <begin position="50"/>
        <end position="493"/>
    </location>
</feature>
<dbReference type="PANTHER" id="PTHR11662:SF450">
    <property type="entry name" value="BLR1003 PROTEIN"/>
    <property type="match status" value="1"/>
</dbReference>
<feature type="region of interest" description="Disordered" evidence="5">
    <location>
        <begin position="233"/>
        <end position="270"/>
    </location>
</feature>
<keyword evidence="3 6" id="KW-1133">Transmembrane helix</keyword>
<dbReference type="Gene3D" id="1.20.1250.20">
    <property type="entry name" value="MFS general substrate transporter like domains"/>
    <property type="match status" value="2"/>
</dbReference>
<sequence>MSIRNHNLTARLEIGLDMTVTKSSKVARHASDTARQQNKKHRPTSRAWLIVALLVIFQIIAFADKAVLGLVGPYAMADLGLNATQFGFIGSAFFFLYAIVSVVTGILASKISVHWILFTLGVVWAVMQFPMLLGGGAAVLLATRIILGGAEGPATAMSLTSAHTWFHPSRRALPSNLVAIGSTMGPVFAAPFIAWVIGMWGWRWAFGALGIIGLVWIVSWLVLGGDGPYRQGSGDKSATDATDATDANSAEGSAVVEEAAAEEETETDKVDDQKPVNIWRALFSVAFFAALFGAISNFWVQGFLTTWLPQYLGTVLGFSLAEVGVYTTFPWVLGALVLLIMGALGQRWMSRGANAHVAIAVPFGLSTAIAGLAFLLIPSSSGVLGVILLSIAGGCSLVFPMTASAIGYAVGPKQRPIMMATLGGFGAFGAIVSPVLVGWLMTAAGYVAPENGAAPSGEMVAAMTSGVNTAFIITGVLLVTAGAAAAIFLRPERLGRKLQSQYVPKAS</sequence>
<keyword evidence="2 6" id="KW-0812">Transmembrane</keyword>
<dbReference type="PANTHER" id="PTHR11662">
    <property type="entry name" value="SOLUTE CARRIER FAMILY 17"/>
    <property type="match status" value="1"/>
</dbReference>
<feature type="transmembrane region" description="Helical" evidence="6">
    <location>
        <begin position="47"/>
        <end position="68"/>
    </location>
</feature>
<evidence type="ECO:0000313" key="9">
    <source>
        <dbReference type="Proteomes" id="UP000006015"/>
    </source>
</evidence>
<evidence type="ECO:0000259" key="7">
    <source>
        <dbReference type="PROSITE" id="PS50850"/>
    </source>
</evidence>
<dbReference type="InterPro" id="IPR020846">
    <property type="entry name" value="MFS_dom"/>
</dbReference>
<comment type="caution">
    <text evidence="8">The sequence shown here is derived from an EMBL/GenBank/DDBJ whole genome shotgun (WGS) entry which is preliminary data.</text>
</comment>
<feature type="transmembrane region" description="Helical" evidence="6">
    <location>
        <begin position="145"/>
        <end position="165"/>
    </location>
</feature>
<dbReference type="InterPro" id="IPR011701">
    <property type="entry name" value="MFS"/>
</dbReference>
<evidence type="ECO:0000256" key="4">
    <source>
        <dbReference type="ARBA" id="ARBA00023136"/>
    </source>
</evidence>
<evidence type="ECO:0000256" key="5">
    <source>
        <dbReference type="SAM" id="MobiDB-lite"/>
    </source>
</evidence>
<evidence type="ECO:0000313" key="8">
    <source>
        <dbReference type="EMBL" id="EFG82193.1"/>
    </source>
</evidence>
<feature type="transmembrane region" description="Helical" evidence="6">
    <location>
        <begin position="88"/>
        <end position="108"/>
    </location>
</feature>
<feature type="transmembrane region" description="Helical" evidence="6">
    <location>
        <begin position="204"/>
        <end position="223"/>
    </location>
</feature>
<comment type="subcellular location">
    <subcellularLocation>
        <location evidence="1">Cell membrane</location>
        <topology evidence="1">Multi-pass membrane protein</topology>
    </subcellularLocation>
</comment>
<feature type="transmembrane region" description="Helical" evidence="6">
    <location>
        <begin position="177"/>
        <end position="198"/>
    </location>
</feature>
<proteinExistence type="predicted"/>
<feature type="transmembrane region" description="Helical" evidence="6">
    <location>
        <begin position="115"/>
        <end position="139"/>
    </location>
</feature>
<reference evidence="8 9" key="1">
    <citation type="submission" date="2010-04" db="EMBL/GenBank/DDBJ databases">
        <authorList>
            <person name="Weinstock G."/>
            <person name="Sodergren E."/>
            <person name="Clifton S."/>
            <person name="Fulton L."/>
            <person name="Fulton B."/>
            <person name="Courtney L."/>
            <person name="Fronick C."/>
            <person name="Harrison M."/>
            <person name="Strong C."/>
            <person name="Farmer C."/>
            <person name="Delahaunty K."/>
            <person name="Markovic C."/>
            <person name="Hall O."/>
            <person name="Minx P."/>
            <person name="Tomlinson C."/>
            <person name="Mitreva M."/>
            <person name="Hou S."/>
            <person name="Wollam A."/>
            <person name="Pepin K.H."/>
            <person name="Johnson M."/>
            <person name="Bhonagiri V."/>
            <person name="Zhang X."/>
            <person name="Suruliraj S."/>
            <person name="Warren W."/>
            <person name="Chinwalla A."/>
            <person name="Mardis E.R."/>
            <person name="Wilson R.K."/>
        </authorList>
    </citation>
    <scope>NUCLEOTIDE SEQUENCE [LARGE SCALE GENOMIC DNA]</scope>
    <source>
        <strain evidence="8 9">DSM 20306</strain>
    </source>
</reference>
<feature type="transmembrane region" description="Helical" evidence="6">
    <location>
        <begin position="357"/>
        <end position="377"/>
    </location>
</feature>
<gene>
    <name evidence="8" type="ORF">HMPREF0281_00571</name>
</gene>
<protein>
    <submittedName>
        <fullName evidence="8">Transporter, major facilitator family protein</fullName>
    </submittedName>
</protein>
<dbReference type="EMBL" id="ADNS01000003">
    <property type="protein sequence ID" value="EFG82193.1"/>
    <property type="molecule type" value="Genomic_DNA"/>
</dbReference>
<dbReference type="InterPro" id="IPR050382">
    <property type="entry name" value="MFS_Na/Anion_cotransporter"/>
</dbReference>
<dbReference type="SUPFAM" id="SSF103473">
    <property type="entry name" value="MFS general substrate transporter"/>
    <property type="match status" value="1"/>
</dbReference>
<accession>A0ABN0AH91</accession>
<feature type="transmembrane region" description="Helical" evidence="6">
    <location>
        <begin position="281"/>
        <end position="304"/>
    </location>
</feature>
<dbReference type="Proteomes" id="UP000006015">
    <property type="component" value="Unassembled WGS sequence"/>
</dbReference>
<dbReference type="Pfam" id="PF07690">
    <property type="entry name" value="MFS_1"/>
    <property type="match status" value="1"/>
</dbReference>
<feature type="transmembrane region" description="Helical" evidence="6">
    <location>
        <begin position="383"/>
        <end position="410"/>
    </location>
</feature>
<dbReference type="InterPro" id="IPR036259">
    <property type="entry name" value="MFS_trans_sf"/>
</dbReference>
<evidence type="ECO:0000256" key="2">
    <source>
        <dbReference type="ARBA" id="ARBA00022692"/>
    </source>
</evidence>
<keyword evidence="4 6" id="KW-0472">Membrane</keyword>
<organism evidence="8 9">
    <name type="scientific">Corynebacterium ammoniagenes DSM 20306</name>
    <dbReference type="NCBI Taxonomy" id="649754"/>
    <lineage>
        <taxon>Bacteria</taxon>
        <taxon>Bacillati</taxon>
        <taxon>Actinomycetota</taxon>
        <taxon>Actinomycetes</taxon>
        <taxon>Mycobacteriales</taxon>
        <taxon>Corynebacteriaceae</taxon>
        <taxon>Corynebacterium</taxon>
    </lineage>
</organism>
<evidence type="ECO:0000256" key="1">
    <source>
        <dbReference type="ARBA" id="ARBA00004651"/>
    </source>
</evidence>
<name>A0ABN0AH91_CORAM</name>
<feature type="transmembrane region" description="Helical" evidence="6">
    <location>
        <begin position="422"/>
        <end position="447"/>
    </location>
</feature>
<feature type="transmembrane region" description="Helical" evidence="6">
    <location>
        <begin position="324"/>
        <end position="345"/>
    </location>
</feature>
<feature type="transmembrane region" description="Helical" evidence="6">
    <location>
        <begin position="467"/>
        <end position="489"/>
    </location>
</feature>
<evidence type="ECO:0000256" key="3">
    <source>
        <dbReference type="ARBA" id="ARBA00022989"/>
    </source>
</evidence>
<keyword evidence="9" id="KW-1185">Reference proteome</keyword>
<evidence type="ECO:0000256" key="6">
    <source>
        <dbReference type="SAM" id="Phobius"/>
    </source>
</evidence>
<feature type="compositionally biased region" description="Low complexity" evidence="5">
    <location>
        <begin position="239"/>
        <end position="258"/>
    </location>
</feature>
<dbReference type="PROSITE" id="PS50850">
    <property type="entry name" value="MFS"/>
    <property type="match status" value="1"/>
</dbReference>